<dbReference type="AlphaFoldDB" id="A0A7S0GM80"/>
<dbReference type="CDD" id="cd06467">
    <property type="entry name" value="p23_NUDC_like"/>
    <property type="match status" value="1"/>
</dbReference>
<dbReference type="InterPro" id="IPR037898">
    <property type="entry name" value="NudC_fam"/>
</dbReference>
<dbReference type="PROSITE" id="PS51203">
    <property type="entry name" value="CS"/>
    <property type="match status" value="1"/>
</dbReference>
<dbReference type="Pfam" id="PF04969">
    <property type="entry name" value="CS"/>
    <property type="match status" value="1"/>
</dbReference>
<name>A0A7S0GM80_9EUKA</name>
<keyword evidence="2" id="KW-0963">Cytoplasm</keyword>
<proteinExistence type="predicted"/>
<feature type="chain" id="PRO_5031286420" description="CS domain-containing protein" evidence="3">
    <location>
        <begin position="26"/>
        <end position="288"/>
    </location>
</feature>
<evidence type="ECO:0000256" key="2">
    <source>
        <dbReference type="ARBA" id="ARBA00022490"/>
    </source>
</evidence>
<organism evidence="5">
    <name type="scientific">Amorphochlora amoebiformis</name>
    <dbReference type="NCBI Taxonomy" id="1561963"/>
    <lineage>
        <taxon>Eukaryota</taxon>
        <taxon>Sar</taxon>
        <taxon>Rhizaria</taxon>
        <taxon>Cercozoa</taxon>
        <taxon>Chlorarachniophyceae</taxon>
        <taxon>Amorphochlora</taxon>
    </lineage>
</organism>
<protein>
    <recommendedName>
        <fullName evidence="4">CS domain-containing protein</fullName>
    </recommendedName>
</protein>
<sequence length="288" mass="32315">MGTSPGNLERATCIIFSCILAGGYADTWKTGDRGKGKGYFTRIQNDFQPKTVFSSAYLLRTALSKLRGGITPKTPINTARGPNKLEIAQSIFSQLSNGPWKNSAEHLDLEEIDYTIPKNINWDPTVHRCFWRHNHTFYWWEELLDEEGFFGFVGVFIPVNESVTGRDVTVKIQSKSIEVKLRGKPILEGKLHAAVRVESTGWELEDVNGIKCIKIGLNKINIHYLWQMCVRGEREIGKGMNIAKGIGPDWSKKWMWSGFNEEGCKGTADPVNCFGPGTGEPEIISEDD</sequence>
<dbReference type="GO" id="GO:0005737">
    <property type="term" value="C:cytoplasm"/>
    <property type="evidence" value="ECO:0007669"/>
    <property type="project" value="UniProtKB-SubCell"/>
</dbReference>
<dbReference type="SUPFAM" id="SSF49764">
    <property type="entry name" value="HSP20-like chaperones"/>
    <property type="match status" value="1"/>
</dbReference>
<feature type="signal peptide" evidence="3">
    <location>
        <begin position="1"/>
        <end position="25"/>
    </location>
</feature>
<reference evidence="5" key="1">
    <citation type="submission" date="2021-01" db="EMBL/GenBank/DDBJ databases">
        <authorList>
            <person name="Corre E."/>
            <person name="Pelletier E."/>
            <person name="Niang G."/>
            <person name="Scheremetjew M."/>
            <person name="Finn R."/>
            <person name="Kale V."/>
            <person name="Holt S."/>
            <person name="Cochrane G."/>
            <person name="Meng A."/>
            <person name="Brown T."/>
            <person name="Cohen L."/>
        </authorList>
    </citation>
    <scope>NUCLEOTIDE SEQUENCE</scope>
    <source>
        <strain evidence="5">CCMP2058</strain>
    </source>
</reference>
<dbReference type="GO" id="GO:0051082">
    <property type="term" value="F:unfolded protein binding"/>
    <property type="evidence" value="ECO:0007669"/>
    <property type="project" value="TreeGrafter"/>
</dbReference>
<gene>
    <name evidence="5" type="ORF">LAMO00422_LOCUS211</name>
</gene>
<evidence type="ECO:0000259" key="4">
    <source>
        <dbReference type="PROSITE" id="PS51203"/>
    </source>
</evidence>
<comment type="subcellular location">
    <subcellularLocation>
        <location evidence="1">Cytoplasm</location>
    </subcellularLocation>
</comment>
<dbReference type="PANTHER" id="PTHR12356:SF3">
    <property type="entry name" value="NUCLEAR MIGRATION PROTEIN NUDC"/>
    <property type="match status" value="1"/>
</dbReference>
<evidence type="ECO:0000313" key="5">
    <source>
        <dbReference type="EMBL" id="CAD8428517.1"/>
    </source>
</evidence>
<evidence type="ECO:0000256" key="1">
    <source>
        <dbReference type="ARBA" id="ARBA00004496"/>
    </source>
</evidence>
<feature type="domain" description="CS" evidence="4">
    <location>
        <begin position="133"/>
        <end position="230"/>
    </location>
</feature>
<dbReference type="EMBL" id="HBEM01000301">
    <property type="protein sequence ID" value="CAD8428517.1"/>
    <property type="molecule type" value="Transcribed_RNA"/>
</dbReference>
<keyword evidence="3" id="KW-0732">Signal</keyword>
<dbReference type="InterPro" id="IPR008978">
    <property type="entry name" value="HSP20-like_chaperone"/>
</dbReference>
<dbReference type="InterPro" id="IPR007052">
    <property type="entry name" value="CS_dom"/>
</dbReference>
<dbReference type="Gene3D" id="2.60.40.790">
    <property type="match status" value="1"/>
</dbReference>
<accession>A0A7S0GM80</accession>
<dbReference type="GO" id="GO:0006457">
    <property type="term" value="P:protein folding"/>
    <property type="evidence" value="ECO:0007669"/>
    <property type="project" value="TreeGrafter"/>
</dbReference>
<evidence type="ECO:0000256" key="3">
    <source>
        <dbReference type="SAM" id="SignalP"/>
    </source>
</evidence>
<dbReference type="PANTHER" id="PTHR12356">
    <property type="entry name" value="NUCLEAR MOVEMENT PROTEIN NUDC"/>
    <property type="match status" value="1"/>
</dbReference>